<sequence>MDKLIRLLYDPARRGPVRSRWHRPDYPVLERLARALQAELVVRLNPRTSAA</sequence>
<name>A0ABY7B2N5_9PSEU</name>
<protein>
    <submittedName>
        <fullName evidence="1">Uncharacterized protein</fullName>
    </submittedName>
</protein>
<proteinExistence type="predicted"/>
<dbReference type="Proteomes" id="UP001163203">
    <property type="component" value="Chromosome"/>
</dbReference>
<gene>
    <name evidence="1" type="ORF">ORV05_32220</name>
</gene>
<dbReference type="EMBL" id="CP113836">
    <property type="protein sequence ID" value="WAL65503.1"/>
    <property type="molecule type" value="Genomic_DNA"/>
</dbReference>
<dbReference type="RefSeq" id="WP_268755657.1">
    <property type="nucleotide sequence ID" value="NZ_CP113836.1"/>
</dbReference>
<keyword evidence="2" id="KW-1185">Reference proteome</keyword>
<organism evidence="1 2">
    <name type="scientific">Amycolatopsis cynarae</name>
    <dbReference type="NCBI Taxonomy" id="2995223"/>
    <lineage>
        <taxon>Bacteria</taxon>
        <taxon>Bacillati</taxon>
        <taxon>Actinomycetota</taxon>
        <taxon>Actinomycetes</taxon>
        <taxon>Pseudonocardiales</taxon>
        <taxon>Pseudonocardiaceae</taxon>
        <taxon>Amycolatopsis</taxon>
    </lineage>
</organism>
<evidence type="ECO:0000313" key="1">
    <source>
        <dbReference type="EMBL" id="WAL65503.1"/>
    </source>
</evidence>
<accession>A0ABY7B2N5</accession>
<evidence type="ECO:0000313" key="2">
    <source>
        <dbReference type="Proteomes" id="UP001163203"/>
    </source>
</evidence>
<reference evidence="1" key="1">
    <citation type="submission" date="2022-11" db="EMBL/GenBank/DDBJ databases">
        <authorList>
            <person name="Mo P."/>
        </authorList>
    </citation>
    <scope>NUCLEOTIDE SEQUENCE</scope>
    <source>
        <strain evidence="1">HUAS 11-8</strain>
    </source>
</reference>